<proteinExistence type="predicted"/>
<accession>A0A9D1UAE4</accession>
<dbReference type="Proteomes" id="UP000824264">
    <property type="component" value="Unassembled WGS sequence"/>
</dbReference>
<organism evidence="1 2">
    <name type="scientific">Candidatus Bilophila faecipullorum</name>
    <dbReference type="NCBI Taxonomy" id="2838482"/>
    <lineage>
        <taxon>Bacteria</taxon>
        <taxon>Pseudomonadati</taxon>
        <taxon>Thermodesulfobacteriota</taxon>
        <taxon>Desulfovibrionia</taxon>
        <taxon>Desulfovibrionales</taxon>
        <taxon>Desulfovibrionaceae</taxon>
        <taxon>Bilophila</taxon>
    </lineage>
</organism>
<reference evidence="1" key="2">
    <citation type="submission" date="2021-04" db="EMBL/GenBank/DDBJ databases">
        <authorList>
            <person name="Gilroy R."/>
        </authorList>
    </citation>
    <scope>NUCLEOTIDE SEQUENCE</scope>
    <source>
        <strain evidence="1">ChiSxjej5B17-1746</strain>
    </source>
</reference>
<name>A0A9D1UAE4_9BACT</name>
<reference evidence="1" key="1">
    <citation type="journal article" date="2021" name="PeerJ">
        <title>Extensive microbial diversity within the chicken gut microbiome revealed by metagenomics and culture.</title>
        <authorList>
            <person name="Gilroy R."/>
            <person name="Ravi A."/>
            <person name="Getino M."/>
            <person name="Pursley I."/>
            <person name="Horton D.L."/>
            <person name="Alikhan N.F."/>
            <person name="Baker D."/>
            <person name="Gharbi K."/>
            <person name="Hall N."/>
            <person name="Watson M."/>
            <person name="Adriaenssens E.M."/>
            <person name="Foster-Nyarko E."/>
            <person name="Jarju S."/>
            <person name="Secka A."/>
            <person name="Antonio M."/>
            <person name="Oren A."/>
            <person name="Chaudhuri R.R."/>
            <person name="La Ragione R."/>
            <person name="Hildebrand F."/>
            <person name="Pallen M.J."/>
        </authorList>
    </citation>
    <scope>NUCLEOTIDE SEQUENCE</scope>
    <source>
        <strain evidence="1">ChiSxjej5B17-1746</strain>
    </source>
</reference>
<gene>
    <name evidence="1" type="ORF">H9874_09995</name>
</gene>
<protein>
    <submittedName>
        <fullName evidence="1">Regulatory protein GemA</fullName>
    </submittedName>
</protein>
<dbReference type="InterPro" id="IPR009363">
    <property type="entry name" value="Phage_Mu_Gp16"/>
</dbReference>
<dbReference type="AlphaFoldDB" id="A0A9D1UAE4"/>
<evidence type="ECO:0000313" key="1">
    <source>
        <dbReference type="EMBL" id="HIW79456.1"/>
    </source>
</evidence>
<comment type="caution">
    <text evidence="1">The sequence shown here is derived from an EMBL/GenBank/DDBJ whole genome shotgun (WGS) entry which is preliminary data.</text>
</comment>
<dbReference type="Pfam" id="PF06252">
    <property type="entry name" value="GemA"/>
    <property type="match status" value="1"/>
</dbReference>
<sequence>MESRKSLMAKLHIARKDLGLDEDTYRAMLENLTGKRSSADCTDRQLVMLIAALRKRGWKDSRPKGPKVRPEFEALLGKINALRLDTKKSWAYVESIAEKMYGVRIPWLDGEQLGGVITALVKHQRAQGRA</sequence>
<dbReference type="EMBL" id="DXGI01000374">
    <property type="protein sequence ID" value="HIW79456.1"/>
    <property type="molecule type" value="Genomic_DNA"/>
</dbReference>
<evidence type="ECO:0000313" key="2">
    <source>
        <dbReference type="Proteomes" id="UP000824264"/>
    </source>
</evidence>